<dbReference type="InterPro" id="IPR013087">
    <property type="entry name" value="Znf_C2H2_type"/>
</dbReference>
<evidence type="ECO:0000256" key="4">
    <source>
        <dbReference type="ARBA" id="ARBA00022833"/>
    </source>
</evidence>
<sequence length="163" mass="18411">MKSSDRLQINFGFSHFDDSQRLQKAIASSFGCGRKARKGHFSHNTKSVIDYYQFAAAVIRPVISGEAPPAPSGCHRNRAFLPESKTKKQPARKSDRDRQSEKPHKCSVCGKAFSQSSNLITHSRKHTGFKPFACDLCGRAFQRKVDLRRHKETQHTELRPIAT</sequence>
<evidence type="ECO:0000259" key="8">
    <source>
        <dbReference type="PROSITE" id="PS50157"/>
    </source>
</evidence>
<dbReference type="PANTHER" id="PTHR24393">
    <property type="entry name" value="ZINC FINGER PROTEIN"/>
    <property type="match status" value="1"/>
</dbReference>
<keyword evidence="5" id="KW-0539">Nucleus</keyword>
<proteinExistence type="predicted"/>
<feature type="compositionally biased region" description="Basic and acidic residues" evidence="7">
    <location>
        <begin position="92"/>
        <end position="104"/>
    </location>
</feature>
<name>A0ABQ9J0X1_9CUCU</name>
<feature type="domain" description="C2H2-type" evidence="8">
    <location>
        <begin position="132"/>
        <end position="160"/>
    </location>
</feature>
<feature type="region of interest" description="Disordered" evidence="7">
    <location>
        <begin position="65"/>
        <end position="104"/>
    </location>
</feature>
<dbReference type="PROSITE" id="PS00028">
    <property type="entry name" value="ZINC_FINGER_C2H2_1"/>
    <property type="match status" value="2"/>
</dbReference>
<gene>
    <name evidence="9" type="ORF">NQ317_019823</name>
</gene>
<keyword evidence="4" id="KW-0862">Zinc</keyword>
<evidence type="ECO:0000256" key="3">
    <source>
        <dbReference type="ARBA" id="ARBA00022771"/>
    </source>
</evidence>
<dbReference type="PROSITE" id="PS50157">
    <property type="entry name" value="ZINC_FINGER_C2H2_2"/>
    <property type="match status" value="2"/>
</dbReference>
<evidence type="ECO:0000313" key="10">
    <source>
        <dbReference type="Proteomes" id="UP001162164"/>
    </source>
</evidence>
<reference evidence="9" key="1">
    <citation type="journal article" date="2023" name="Insect Mol. Biol.">
        <title>Genome sequencing provides insights into the evolution of gene families encoding plant cell wall-degrading enzymes in longhorned beetles.</title>
        <authorList>
            <person name="Shin N.R."/>
            <person name="Okamura Y."/>
            <person name="Kirsch R."/>
            <person name="Pauchet Y."/>
        </authorList>
    </citation>
    <scope>NUCLEOTIDE SEQUENCE</scope>
    <source>
        <strain evidence="9">MMC_N1</strain>
    </source>
</reference>
<evidence type="ECO:0000313" key="9">
    <source>
        <dbReference type="EMBL" id="KAJ8970457.1"/>
    </source>
</evidence>
<dbReference type="SMART" id="SM00355">
    <property type="entry name" value="ZnF_C2H2"/>
    <property type="match status" value="2"/>
</dbReference>
<evidence type="ECO:0000256" key="2">
    <source>
        <dbReference type="ARBA" id="ARBA00022737"/>
    </source>
</evidence>
<comment type="caution">
    <text evidence="9">The sequence shown here is derived from an EMBL/GenBank/DDBJ whole genome shotgun (WGS) entry which is preliminary data.</text>
</comment>
<dbReference type="Proteomes" id="UP001162164">
    <property type="component" value="Unassembled WGS sequence"/>
</dbReference>
<evidence type="ECO:0000256" key="5">
    <source>
        <dbReference type="ARBA" id="ARBA00023242"/>
    </source>
</evidence>
<keyword evidence="3 6" id="KW-0863">Zinc-finger</keyword>
<evidence type="ECO:0000256" key="6">
    <source>
        <dbReference type="PROSITE-ProRule" id="PRU00042"/>
    </source>
</evidence>
<dbReference type="Pfam" id="PF00096">
    <property type="entry name" value="zf-C2H2"/>
    <property type="match status" value="2"/>
</dbReference>
<dbReference type="EMBL" id="JAPWTJ010001620">
    <property type="protein sequence ID" value="KAJ8970457.1"/>
    <property type="molecule type" value="Genomic_DNA"/>
</dbReference>
<keyword evidence="10" id="KW-1185">Reference proteome</keyword>
<feature type="domain" description="C2H2-type" evidence="8">
    <location>
        <begin position="104"/>
        <end position="131"/>
    </location>
</feature>
<dbReference type="SUPFAM" id="SSF57667">
    <property type="entry name" value="beta-beta-alpha zinc fingers"/>
    <property type="match status" value="1"/>
</dbReference>
<dbReference type="PANTHER" id="PTHR24393:SF138">
    <property type="entry name" value="IP01201P-RELATED"/>
    <property type="match status" value="1"/>
</dbReference>
<accession>A0ABQ9J0X1</accession>
<keyword evidence="2" id="KW-0677">Repeat</keyword>
<organism evidence="9 10">
    <name type="scientific">Molorchus minor</name>
    <dbReference type="NCBI Taxonomy" id="1323400"/>
    <lineage>
        <taxon>Eukaryota</taxon>
        <taxon>Metazoa</taxon>
        <taxon>Ecdysozoa</taxon>
        <taxon>Arthropoda</taxon>
        <taxon>Hexapoda</taxon>
        <taxon>Insecta</taxon>
        <taxon>Pterygota</taxon>
        <taxon>Neoptera</taxon>
        <taxon>Endopterygota</taxon>
        <taxon>Coleoptera</taxon>
        <taxon>Polyphaga</taxon>
        <taxon>Cucujiformia</taxon>
        <taxon>Chrysomeloidea</taxon>
        <taxon>Cerambycidae</taxon>
        <taxon>Lamiinae</taxon>
        <taxon>Monochamini</taxon>
        <taxon>Molorchus</taxon>
    </lineage>
</organism>
<dbReference type="Gene3D" id="3.30.160.60">
    <property type="entry name" value="Classic Zinc Finger"/>
    <property type="match status" value="2"/>
</dbReference>
<keyword evidence="1" id="KW-0479">Metal-binding</keyword>
<protein>
    <recommendedName>
        <fullName evidence="8">C2H2-type domain-containing protein</fullName>
    </recommendedName>
</protein>
<evidence type="ECO:0000256" key="7">
    <source>
        <dbReference type="SAM" id="MobiDB-lite"/>
    </source>
</evidence>
<evidence type="ECO:0000256" key="1">
    <source>
        <dbReference type="ARBA" id="ARBA00022723"/>
    </source>
</evidence>
<dbReference type="InterPro" id="IPR036236">
    <property type="entry name" value="Znf_C2H2_sf"/>
</dbReference>